<feature type="compositionally biased region" description="Pro residues" evidence="1">
    <location>
        <begin position="1"/>
        <end position="17"/>
    </location>
</feature>
<dbReference type="AlphaFoldDB" id="A0A511Z0U4"/>
<reference evidence="2 3" key="1">
    <citation type="submission" date="2019-07" db="EMBL/GenBank/DDBJ databases">
        <title>Whole genome shotgun sequence of Actinotalea fermentans NBRC 105374.</title>
        <authorList>
            <person name="Hosoyama A."/>
            <person name="Uohara A."/>
            <person name="Ohji S."/>
            <person name="Ichikawa N."/>
        </authorList>
    </citation>
    <scope>NUCLEOTIDE SEQUENCE [LARGE SCALE GENOMIC DNA]</scope>
    <source>
        <strain evidence="2 3">NBRC 105374</strain>
    </source>
</reference>
<accession>A0A511Z0U4</accession>
<dbReference type="Proteomes" id="UP000321484">
    <property type="component" value="Unassembled WGS sequence"/>
</dbReference>
<evidence type="ECO:0000313" key="2">
    <source>
        <dbReference type="EMBL" id="GEN81059.1"/>
    </source>
</evidence>
<feature type="compositionally biased region" description="Pro residues" evidence="1">
    <location>
        <begin position="24"/>
        <end position="46"/>
    </location>
</feature>
<feature type="compositionally biased region" description="Pro residues" evidence="1">
    <location>
        <begin position="54"/>
        <end position="64"/>
    </location>
</feature>
<protein>
    <recommendedName>
        <fullName evidence="4">DUF4878 domain-containing protein</fullName>
    </recommendedName>
</protein>
<evidence type="ECO:0000313" key="3">
    <source>
        <dbReference type="Proteomes" id="UP000321484"/>
    </source>
</evidence>
<dbReference type="SUPFAM" id="SSF81995">
    <property type="entry name" value="beta-sandwich domain of Sec23/24"/>
    <property type="match status" value="1"/>
</dbReference>
<comment type="caution">
    <text evidence="2">The sequence shown here is derived from an EMBL/GenBank/DDBJ whole genome shotgun (WGS) entry which is preliminary data.</text>
</comment>
<sequence>MTFPPPPPGPPNQPPQPGQWQPAAQPPMPPQPPYGQPPMPPQPPYPQQQAYGQPPMPPMPPAAPAPGWQPAVPFEPTPAPGRGWVVPAVVVGSLVVIGGVFALSAAGDVGAGSGAADRARDAVVRLTTAMHEGDCEGVQESTTGGYFRAMNLTCADIADNGAWMDEVGMSFVVGDAELDGASAKVPVELVAPGDPSQGGTGTFTVVRTGDTWRVSNDQMD</sequence>
<organism evidence="2 3">
    <name type="scientific">Actinotalea fermentans</name>
    <dbReference type="NCBI Taxonomy" id="43671"/>
    <lineage>
        <taxon>Bacteria</taxon>
        <taxon>Bacillati</taxon>
        <taxon>Actinomycetota</taxon>
        <taxon>Actinomycetes</taxon>
        <taxon>Micrococcales</taxon>
        <taxon>Cellulomonadaceae</taxon>
        <taxon>Actinotalea</taxon>
    </lineage>
</organism>
<feature type="region of interest" description="Disordered" evidence="1">
    <location>
        <begin position="1"/>
        <end position="74"/>
    </location>
</feature>
<dbReference type="EMBL" id="BJYK01000009">
    <property type="protein sequence ID" value="GEN81059.1"/>
    <property type="molecule type" value="Genomic_DNA"/>
</dbReference>
<evidence type="ECO:0000256" key="1">
    <source>
        <dbReference type="SAM" id="MobiDB-lite"/>
    </source>
</evidence>
<proteinExistence type="predicted"/>
<name>A0A511Z0U4_9CELL</name>
<gene>
    <name evidence="2" type="ORF">AFE02nite_27930</name>
</gene>
<evidence type="ECO:0008006" key="4">
    <source>
        <dbReference type="Google" id="ProtNLM"/>
    </source>
</evidence>
<keyword evidence="3" id="KW-1185">Reference proteome</keyword>
<dbReference type="RefSeq" id="WP_146819855.1">
    <property type="nucleotide sequence ID" value="NZ_BJYK01000009.1"/>
</dbReference>